<dbReference type="PROSITE" id="PS50010">
    <property type="entry name" value="DH_2"/>
    <property type="match status" value="1"/>
</dbReference>
<gene>
    <name evidence="5" type="ORF">C361_03200</name>
</gene>
<comment type="caution">
    <text evidence="5">The sequence shown here is derived from an EMBL/GenBank/DDBJ whole genome shotgun (WGS) entry which is preliminary data.</text>
</comment>
<dbReference type="Pfam" id="PF00560">
    <property type="entry name" value="LRR_1"/>
    <property type="match status" value="2"/>
</dbReference>
<organism evidence="5 6">
    <name type="scientific">Cryptococcus neoformans Tu259-1</name>
    <dbReference type="NCBI Taxonomy" id="1230072"/>
    <lineage>
        <taxon>Eukaryota</taxon>
        <taxon>Fungi</taxon>
        <taxon>Dikarya</taxon>
        <taxon>Basidiomycota</taxon>
        <taxon>Agaricomycotina</taxon>
        <taxon>Tremellomycetes</taxon>
        <taxon>Tremellales</taxon>
        <taxon>Cryptococcaceae</taxon>
        <taxon>Cryptococcus</taxon>
        <taxon>Cryptococcus neoformans species complex</taxon>
    </lineage>
</organism>
<feature type="compositionally biased region" description="Basic and acidic residues" evidence="3">
    <location>
        <begin position="918"/>
        <end position="928"/>
    </location>
</feature>
<evidence type="ECO:0000256" key="1">
    <source>
        <dbReference type="ARBA" id="ARBA00022614"/>
    </source>
</evidence>
<dbReference type="Pfam" id="PF00621">
    <property type="entry name" value="RhoGEF"/>
    <property type="match status" value="1"/>
</dbReference>
<dbReference type="InterPro" id="IPR032675">
    <property type="entry name" value="LRR_dom_sf"/>
</dbReference>
<protein>
    <recommendedName>
        <fullName evidence="4">DH domain-containing protein</fullName>
    </recommendedName>
</protein>
<feature type="compositionally biased region" description="Basic and acidic residues" evidence="3">
    <location>
        <begin position="40"/>
        <end position="59"/>
    </location>
</feature>
<keyword evidence="1" id="KW-0433">Leucine-rich repeat</keyword>
<dbReference type="InterPro" id="IPR000219">
    <property type="entry name" value="DH_dom"/>
</dbReference>
<dbReference type="Gene3D" id="3.80.10.10">
    <property type="entry name" value="Ribonuclease Inhibitor"/>
    <property type="match status" value="1"/>
</dbReference>
<evidence type="ECO:0000259" key="4">
    <source>
        <dbReference type="PROSITE" id="PS50010"/>
    </source>
</evidence>
<dbReference type="EMBL" id="AMKT01000040">
    <property type="protein sequence ID" value="OXG22535.1"/>
    <property type="molecule type" value="Genomic_DNA"/>
</dbReference>
<dbReference type="Gene3D" id="2.30.29.30">
    <property type="entry name" value="Pleckstrin-homology domain (PH domain)/Phosphotyrosine-binding domain (PTB)"/>
    <property type="match status" value="1"/>
</dbReference>
<dbReference type="PANTHER" id="PTHR12673">
    <property type="entry name" value="FACIOGENITAL DYSPLASIA PROTEIN"/>
    <property type="match status" value="1"/>
</dbReference>
<feature type="compositionally biased region" description="Polar residues" evidence="3">
    <location>
        <begin position="879"/>
        <end position="894"/>
    </location>
</feature>
<dbReference type="InterPro" id="IPR003591">
    <property type="entry name" value="Leu-rich_rpt_typical-subtyp"/>
</dbReference>
<feature type="region of interest" description="Disordered" evidence="3">
    <location>
        <begin position="557"/>
        <end position="584"/>
    </location>
</feature>
<sequence length="1372" mass="150148">MLYRPYNLQAQSMPSPHLPLAGPSLPPHSARHRPRTLSLHSHDSHPPHEDQIHPPRKYTDPTPHIHRPSPSQRQTQHQDQDLDVDLDAYSAADFEADEVSRDRDPALSFVASTIDSVAGSSQGTMTYDHSSHMTDAKGEQEPSLSMRSTSGRATTYSSAESSTGSGAFSYHAYSDHIYTPPPPLPQIPNGYNSPDTSGMTTDYPIVRSNAEQSHTRHIHPPLSPSHSFTHRPWKRDAVNRLRSDSTSSAFTADSMSTDNSATSSSRIPLPDAAYHYAYDDFTLPYEQEQAEPEALAMIKEGREKLLNMEKIEAMGGAEVLSDSVICSLAGVTHLLLPSCGPRMLDLLPRLLSVLAPSLVVLDLSDNNLVLLPESLQYCTSLEELNLSENPLRLLPQWMGNLSALRVLVVDGCRLTVLPQGLCHLHFLHTICVRRNKLVCLPTWLCLLSQLETLKVDGNPFTPEWAQIVPPILGAPLPMMASSSRRRNAHHRHLSINNGIRTPVSMVSLESSDQEPNSASSSTPNLDQSFGAASSSTSQSTYLVSALSSIAETNLHSAPLPKTHANGGALTSPEPVTETPQSHGGLRKMRSAGALLRSLDQPTLNTTSNFTPTRPVLAERSVTEGRRAASAMGDYQEELQTHPGKLTKSPTPKTTTPPIKTGRWGFLRKMSMNRLRPDKEKVAAIAASASDNLKSLPPLPPIRHQHSDPIQHVTIRPGMVSTMSAATLPSRRIADFEGSEFGQMSSCSTPSALTMPISGLPYQPSPMTMTSTGIGSALRGKRRSFLPIDGPPSINVQIPTSAFSTAGSADNISQLAAETPISQATVLPYTPAQPMVGSPVIDTEHEERYTRGLNTIKLILRDLHDLSRRSIMPRDGSTAMGDSSAHSSYAGSTVPSEHPGSPLSSNRDSFINVRQARRPTLEGDARDSPAADSEDFGERDPSLSGKKFKNDRSKRTKCIHEIWETERTYVRNLGELVTIYVRPASQPVNQSKSVVETVVPAAERKIVFGGVESILAIHRDNFLPALETVLKQLIENGDDEKGTLSINTAYSVGEVFRTYIAYMKQYSTYITNFDNALARMKTWSLSNSGSSTPAFSGKSSAANVSVNALSVGMGAVSLSASAVQTTSGQSMSSSQRKRVKAFLKKAREHPMHSQISLESYLLLPIQRIPRYKLLLTELAMCTPARSDDLRDALDDALTEISSLASLMNEEKRDADSRLRLLDWQKRFTNSGRSPLVQPHRRLVMEGPLTLSRIVKKASTFVECETVAEGDGDHTIIPGKAVVPVDYVMPESVEREVMLILCSDMMVLATDRGEGWDGHVNVFNVLRMATMLEPASLTAGNILRVVDNNSIYYFRGTSRENTLQWCRAINSARR</sequence>
<evidence type="ECO:0000313" key="5">
    <source>
        <dbReference type="EMBL" id="OXG22535.1"/>
    </source>
</evidence>
<dbReference type="Gene3D" id="1.20.900.10">
    <property type="entry name" value="Dbl homology (DH) domain"/>
    <property type="match status" value="1"/>
</dbReference>
<proteinExistence type="predicted"/>
<dbReference type="OrthoDB" id="660555at2759"/>
<dbReference type="Proteomes" id="UP000199727">
    <property type="component" value="Unassembled WGS sequence"/>
</dbReference>
<feature type="region of interest" description="Disordered" evidence="3">
    <location>
        <begin position="641"/>
        <end position="661"/>
    </location>
</feature>
<dbReference type="InterPro" id="IPR051092">
    <property type="entry name" value="FYVE_RhoGEF_PH"/>
</dbReference>
<dbReference type="GO" id="GO:0005737">
    <property type="term" value="C:cytoplasm"/>
    <property type="evidence" value="ECO:0007669"/>
    <property type="project" value="TreeGrafter"/>
</dbReference>
<feature type="region of interest" description="Disordered" evidence="3">
    <location>
        <begin position="121"/>
        <end position="164"/>
    </location>
</feature>
<evidence type="ECO:0000313" key="6">
    <source>
        <dbReference type="Proteomes" id="UP000199727"/>
    </source>
</evidence>
<dbReference type="PANTHER" id="PTHR12673:SF270">
    <property type="entry name" value="FYVE-TYPE DOMAIN-CONTAINING PROTEIN"/>
    <property type="match status" value="1"/>
</dbReference>
<dbReference type="InterPro" id="IPR001611">
    <property type="entry name" value="Leu-rich_rpt"/>
</dbReference>
<dbReference type="InterPro" id="IPR001331">
    <property type="entry name" value="GDS_CDC24_CS"/>
</dbReference>
<dbReference type="SMART" id="SM00369">
    <property type="entry name" value="LRR_TYP"/>
    <property type="match status" value="3"/>
</dbReference>
<keyword evidence="2" id="KW-0677">Repeat</keyword>
<feature type="region of interest" description="Disordered" evidence="3">
    <location>
        <begin position="508"/>
        <end position="532"/>
    </location>
</feature>
<dbReference type="GO" id="GO:0005085">
    <property type="term" value="F:guanyl-nucleotide exchange factor activity"/>
    <property type="evidence" value="ECO:0007669"/>
    <property type="project" value="InterPro"/>
</dbReference>
<feature type="compositionally biased region" description="Polar residues" evidence="3">
    <location>
        <begin position="142"/>
        <end position="164"/>
    </location>
</feature>
<dbReference type="InterPro" id="IPR011993">
    <property type="entry name" value="PH-like_dom_sf"/>
</dbReference>
<feature type="region of interest" description="Disordered" evidence="3">
    <location>
        <begin position="244"/>
        <end position="265"/>
    </location>
</feature>
<dbReference type="GO" id="GO:0035556">
    <property type="term" value="P:intracellular signal transduction"/>
    <property type="evidence" value="ECO:0007669"/>
    <property type="project" value="InterPro"/>
</dbReference>
<feature type="compositionally biased region" description="Basic and acidic residues" evidence="3">
    <location>
        <begin position="129"/>
        <end position="140"/>
    </location>
</feature>
<reference evidence="5 6" key="1">
    <citation type="submission" date="2017-06" db="EMBL/GenBank/DDBJ databases">
        <title>Global population genomics of the pathogenic fungus Cryptococcus neoformans var. grubii.</title>
        <authorList>
            <person name="Cuomo C."/>
            <person name="Litvintseva A."/>
            <person name="Chen Y."/>
            <person name="Young S."/>
            <person name="Zeng Q."/>
            <person name="Chapman S."/>
            <person name="Gujja S."/>
            <person name="Saif S."/>
            <person name="Birren B."/>
        </authorList>
    </citation>
    <scope>NUCLEOTIDE SEQUENCE [LARGE SCALE GENOMIC DNA]</scope>
    <source>
        <strain evidence="5 6">Tu259-1</strain>
    </source>
</reference>
<accession>A0A854QLV2</accession>
<dbReference type="SUPFAM" id="SSF48065">
    <property type="entry name" value="DBL homology domain (DH-domain)"/>
    <property type="match status" value="1"/>
</dbReference>
<feature type="compositionally biased region" description="Polar residues" evidence="3">
    <location>
        <begin position="508"/>
        <end position="526"/>
    </location>
</feature>
<dbReference type="SUPFAM" id="SSF52058">
    <property type="entry name" value="L domain-like"/>
    <property type="match status" value="1"/>
</dbReference>
<feature type="compositionally biased region" description="Low complexity" evidence="3">
    <location>
        <begin position="645"/>
        <end position="660"/>
    </location>
</feature>
<feature type="region of interest" description="Disordered" evidence="3">
    <location>
        <begin position="1"/>
        <end position="80"/>
    </location>
</feature>
<name>A0A854QLV2_CRYNE</name>
<evidence type="ECO:0000256" key="3">
    <source>
        <dbReference type="SAM" id="MobiDB-lite"/>
    </source>
</evidence>
<dbReference type="PROSITE" id="PS00741">
    <property type="entry name" value="DH_1"/>
    <property type="match status" value="1"/>
</dbReference>
<dbReference type="InterPro" id="IPR035899">
    <property type="entry name" value="DBL_dom_sf"/>
</dbReference>
<feature type="region of interest" description="Disordered" evidence="3">
    <location>
        <begin position="870"/>
        <end position="949"/>
    </location>
</feature>
<evidence type="ECO:0000256" key="2">
    <source>
        <dbReference type="ARBA" id="ARBA00022737"/>
    </source>
</evidence>
<dbReference type="SMART" id="SM00325">
    <property type="entry name" value="RhoGEF"/>
    <property type="match status" value="1"/>
</dbReference>
<feature type="domain" description="DH" evidence="4">
    <location>
        <begin position="953"/>
        <end position="1209"/>
    </location>
</feature>